<accession>A0A075AXW7</accession>
<dbReference type="GO" id="GO:0006508">
    <property type="term" value="P:proteolysis"/>
    <property type="evidence" value="ECO:0007669"/>
    <property type="project" value="UniProtKB-KW"/>
</dbReference>
<dbReference type="EMBL" id="KE560898">
    <property type="protein sequence ID" value="EPZ34994.1"/>
    <property type="molecule type" value="Genomic_DNA"/>
</dbReference>
<feature type="domain" description="USP" evidence="9">
    <location>
        <begin position="248"/>
        <end position="778"/>
    </location>
</feature>
<dbReference type="GO" id="GO:0016579">
    <property type="term" value="P:protein deubiquitination"/>
    <property type="evidence" value="ECO:0007669"/>
    <property type="project" value="InterPro"/>
</dbReference>
<dbReference type="CDD" id="cd02674">
    <property type="entry name" value="Peptidase_C19R"/>
    <property type="match status" value="1"/>
</dbReference>
<evidence type="ECO:0000256" key="8">
    <source>
        <dbReference type="SAM" id="MobiDB-lite"/>
    </source>
</evidence>
<dbReference type="PANTHER" id="PTHR21646:SF24">
    <property type="entry name" value="UBIQUITIN CARBOXYL-TERMINAL HYDROLASE"/>
    <property type="match status" value="1"/>
</dbReference>
<dbReference type="InterPro" id="IPR038765">
    <property type="entry name" value="Papain-like_cys_pep_sf"/>
</dbReference>
<feature type="domain" description="DUSP" evidence="10">
    <location>
        <begin position="34"/>
        <end position="133"/>
    </location>
</feature>
<reference evidence="11 12" key="1">
    <citation type="journal article" date="2013" name="Curr. Biol.">
        <title>Shared signatures of parasitism and phylogenomics unite Cryptomycota and microsporidia.</title>
        <authorList>
            <person name="James T.Y."/>
            <person name="Pelin A."/>
            <person name="Bonen L."/>
            <person name="Ahrendt S."/>
            <person name="Sain D."/>
            <person name="Corradi N."/>
            <person name="Stajich J.E."/>
        </authorList>
    </citation>
    <scope>NUCLEOTIDE SEQUENCE [LARGE SCALE GENOMIC DNA]</scope>
    <source>
        <strain evidence="11 12">CSF55</strain>
    </source>
</reference>
<evidence type="ECO:0000259" key="10">
    <source>
        <dbReference type="PROSITE" id="PS51283"/>
    </source>
</evidence>
<feature type="region of interest" description="Disordered" evidence="8">
    <location>
        <begin position="15"/>
        <end position="37"/>
    </location>
</feature>
<dbReference type="SUPFAM" id="SSF143791">
    <property type="entry name" value="DUSP-like"/>
    <property type="match status" value="1"/>
</dbReference>
<dbReference type="InterPro" id="IPR006615">
    <property type="entry name" value="Pept_C19_DUSP"/>
</dbReference>
<dbReference type="PROSITE" id="PS50235">
    <property type="entry name" value="USP_3"/>
    <property type="match status" value="1"/>
</dbReference>
<comment type="similarity">
    <text evidence="2 7">Belongs to the peptidase C19 family.</text>
</comment>
<evidence type="ECO:0000256" key="1">
    <source>
        <dbReference type="ARBA" id="ARBA00000707"/>
    </source>
</evidence>
<evidence type="ECO:0000256" key="4">
    <source>
        <dbReference type="ARBA" id="ARBA00022786"/>
    </source>
</evidence>
<keyword evidence="6 7" id="KW-0788">Thiol protease</keyword>
<dbReference type="PANTHER" id="PTHR21646">
    <property type="entry name" value="UBIQUITIN CARBOXYL-TERMINAL HYDROLASE"/>
    <property type="match status" value="1"/>
</dbReference>
<dbReference type="Pfam" id="PF06337">
    <property type="entry name" value="DUSP"/>
    <property type="match status" value="1"/>
</dbReference>
<dbReference type="EC" id="3.4.19.12" evidence="7"/>
<dbReference type="GO" id="GO:0004843">
    <property type="term" value="F:cysteine-type deubiquitinase activity"/>
    <property type="evidence" value="ECO:0007669"/>
    <property type="project" value="UniProtKB-UniRule"/>
</dbReference>
<evidence type="ECO:0000313" key="12">
    <source>
        <dbReference type="Proteomes" id="UP000030755"/>
    </source>
</evidence>
<dbReference type="HOGENOM" id="CLU_001060_7_1_1"/>
<comment type="catalytic activity">
    <reaction evidence="1 7">
        <text>Thiol-dependent hydrolysis of ester, thioester, amide, peptide and isopeptide bonds formed by the C-terminal Gly of ubiquitin (a 76-residue protein attached to proteins as an intracellular targeting signal).</text>
        <dbReference type="EC" id="3.4.19.12"/>
    </reaction>
</comment>
<evidence type="ECO:0000256" key="5">
    <source>
        <dbReference type="ARBA" id="ARBA00022801"/>
    </source>
</evidence>
<dbReference type="Proteomes" id="UP000030755">
    <property type="component" value="Unassembled WGS sequence"/>
</dbReference>
<evidence type="ECO:0000256" key="6">
    <source>
        <dbReference type="ARBA" id="ARBA00022807"/>
    </source>
</evidence>
<dbReference type="SUPFAM" id="SSF54001">
    <property type="entry name" value="Cysteine proteinases"/>
    <property type="match status" value="1"/>
</dbReference>
<protein>
    <recommendedName>
        <fullName evidence="7">Ubiquitin carboxyl-terminal hydrolase</fullName>
        <ecNumber evidence="7">3.4.19.12</ecNumber>
    </recommendedName>
</protein>
<dbReference type="InterPro" id="IPR001394">
    <property type="entry name" value="Peptidase_C19_UCH"/>
</dbReference>
<evidence type="ECO:0000259" key="9">
    <source>
        <dbReference type="PROSITE" id="PS50235"/>
    </source>
</evidence>
<dbReference type="SMART" id="SM00695">
    <property type="entry name" value="DUSP"/>
    <property type="match status" value="1"/>
</dbReference>
<evidence type="ECO:0000313" key="11">
    <source>
        <dbReference type="EMBL" id="EPZ34994.1"/>
    </source>
</evidence>
<dbReference type="InterPro" id="IPR018200">
    <property type="entry name" value="USP_CS"/>
</dbReference>
<evidence type="ECO:0000256" key="7">
    <source>
        <dbReference type="RuleBase" id="RU366025"/>
    </source>
</evidence>
<keyword evidence="5 7" id="KW-0378">Hydrolase</keyword>
<dbReference type="Pfam" id="PF00443">
    <property type="entry name" value="UCH"/>
    <property type="match status" value="1"/>
</dbReference>
<keyword evidence="4 7" id="KW-0833">Ubl conjugation pathway</keyword>
<dbReference type="STRING" id="988480.A0A075AXW7"/>
<dbReference type="InterPro" id="IPR028889">
    <property type="entry name" value="USP"/>
</dbReference>
<dbReference type="PROSITE" id="PS51283">
    <property type="entry name" value="DUSP"/>
    <property type="match status" value="1"/>
</dbReference>
<dbReference type="AlphaFoldDB" id="A0A075AXW7"/>
<evidence type="ECO:0000256" key="3">
    <source>
        <dbReference type="ARBA" id="ARBA00022670"/>
    </source>
</evidence>
<dbReference type="InterPro" id="IPR050185">
    <property type="entry name" value="Ub_carboxyl-term_hydrolase"/>
</dbReference>
<dbReference type="InterPro" id="IPR035927">
    <property type="entry name" value="DUSP-like_sf"/>
</dbReference>
<keyword evidence="12" id="KW-1185">Reference proteome</keyword>
<proteinExistence type="inferred from homology"/>
<dbReference type="PROSITE" id="PS00972">
    <property type="entry name" value="USP_1"/>
    <property type="match status" value="1"/>
</dbReference>
<gene>
    <name evidence="11" type="ORF">O9G_004344</name>
</gene>
<sequence length="779" mass="89495">MSNEFIIKLNGEMRDGKREGASCGNEKTPGRMMQEPEGAEKVVRNVESMIQTYPLRENDFWYLVDYRWYLRWKSEWPSAPGTIGEIENKSLVDENGSVKNNLMENHDYILMPQSCWNRIRSFGFDVEIKRKVISTESGLLIEVHPVDLVIENGLNRDVNMRLSVSRITRVEQIKAPIMAQFQLSGKCDMMMVEEGEMIAIDESKTFEQLSIMSAVLVIVPQTEENKIKPFKIQEPVGYKRKGSSSGLVGLQNLGNTCFMNSALQCLSNTELLTEYFISGKYLNEINTENPLGMKGEIASAYGQLIKEMWTTDEAVSPRHFKFTISRFAHQFSGYQQHDSQELLSFLMDGLHEDLNRIKKKPYVEIKDDDTRDENIIADEMWQLHKKRNDSIIVDLFQGQFKSTLVCPQCGYVSVTFDPFMYLSLPLPSTSQSTIQLTFVFKNKTPIKFSVKIPKNSFIQDLKEAISEKVDLATSKIFVADVYCSKIHSTFEDKRRLHITPNDTIFAYEVDDEEGIVQIPIYFKAPKKEYSYSEDLFGEPLVISLPSVISQSKLLNLINEKVSPFLVAPKGFNIGLKEPYGPCIEIKESEEKDLNFSSSHTLILQIKQDQEFSFLLNPTQVTEDHQDSSSPKADLGTCLDLFTRTEKLSQDDPWYCKKCKKHQQATKKFDLWRLPEFLVVHLKRFSYNRFFRDKIDTFIDYPIEGLSLAKYVKGPSRNGIYDLYAISIHYGGLGGGHYTALAKNPKTRKWYNFNDSSVSPIDEANVKTSEAYVLFYRRRS</sequence>
<organism evidence="11 12">
    <name type="scientific">Rozella allomycis (strain CSF55)</name>
    <dbReference type="NCBI Taxonomy" id="988480"/>
    <lineage>
        <taxon>Eukaryota</taxon>
        <taxon>Fungi</taxon>
        <taxon>Fungi incertae sedis</taxon>
        <taxon>Cryptomycota</taxon>
        <taxon>Cryptomycota incertae sedis</taxon>
        <taxon>Rozella</taxon>
    </lineage>
</organism>
<dbReference type="Gene3D" id="3.90.70.10">
    <property type="entry name" value="Cysteine proteinases"/>
    <property type="match status" value="2"/>
</dbReference>
<dbReference type="OMA" id="NECDKVS"/>
<name>A0A075AXW7_ROZAC</name>
<dbReference type="Gene3D" id="3.30.2230.10">
    <property type="entry name" value="DUSP-like"/>
    <property type="match status" value="1"/>
</dbReference>
<dbReference type="PROSITE" id="PS00973">
    <property type="entry name" value="USP_2"/>
    <property type="match status" value="1"/>
</dbReference>
<keyword evidence="3 7" id="KW-0645">Protease</keyword>
<evidence type="ECO:0000256" key="2">
    <source>
        <dbReference type="ARBA" id="ARBA00009085"/>
    </source>
</evidence>
<dbReference type="OrthoDB" id="292964at2759"/>